<dbReference type="GO" id="GO:0000428">
    <property type="term" value="C:DNA-directed RNA polymerase complex"/>
    <property type="evidence" value="ECO:0007669"/>
    <property type="project" value="UniProtKB-KW"/>
</dbReference>
<reference evidence="11" key="2">
    <citation type="submission" date="2021-04" db="EMBL/GenBank/DDBJ databases">
        <authorList>
            <person name="Gilroy R."/>
        </authorList>
    </citation>
    <scope>NUCLEOTIDE SEQUENCE</scope>
    <source>
        <strain evidence="11">ChiW4-1371</strain>
    </source>
</reference>
<dbReference type="SUPFAM" id="SSF63562">
    <property type="entry name" value="RPB6/omega subunit-like"/>
    <property type="match status" value="1"/>
</dbReference>
<evidence type="ECO:0000313" key="12">
    <source>
        <dbReference type="Proteomes" id="UP000824176"/>
    </source>
</evidence>
<dbReference type="SMART" id="SM01409">
    <property type="entry name" value="RNA_pol_Rpb6"/>
    <property type="match status" value="1"/>
</dbReference>
<evidence type="ECO:0000256" key="5">
    <source>
        <dbReference type="ARBA" id="ARBA00022679"/>
    </source>
</evidence>
<dbReference type="AlphaFoldDB" id="A0A9D2KD30"/>
<evidence type="ECO:0000256" key="4">
    <source>
        <dbReference type="ARBA" id="ARBA00022478"/>
    </source>
</evidence>
<organism evidence="11 12">
    <name type="scientific">Candidatus Mucispirillum faecigallinarum</name>
    <dbReference type="NCBI Taxonomy" id="2838699"/>
    <lineage>
        <taxon>Bacteria</taxon>
        <taxon>Pseudomonadati</taxon>
        <taxon>Deferribacterota</taxon>
        <taxon>Deferribacteres</taxon>
        <taxon>Deferribacterales</taxon>
        <taxon>Mucispirillaceae</taxon>
        <taxon>Mucispirillum</taxon>
    </lineage>
</organism>
<dbReference type="GO" id="GO:0003899">
    <property type="term" value="F:DNA-directed RNA polymerase activity"/>
    <property type="evidence" value="ECO:0007669"/>
    <property type="project" value="UniProtKB-EC"/>
</dbReference>
<keyword evidence="7" id="KW-0804">Transcription</keyword>
<dbReference type="InterPro" id="IPR006110">
    <property type="entry name" value="Pol_omega/Rpo6/RPB6"/>
</dbReference>
<evidence type="ECO:0000313" key="11">
    <source>
        <dbReference type="EMBL" id="HIZ89603.1"/>
    </source>
</evidence>
<sequence length="83" mass="9538">MAFLDIERVINQKDVDSRFKLVHLAALRAKELNDPDENTVLADLKPGEKVTSKALSDIVRNRVKFVEITDEQEEAEEENKENK</sequence>
<dbReference type="GO" id="GO:0003677">
    <property type="term" value="F:DNA binding"/>
    <property type="evidence" value="ECO:0007669"/>
    <property type="project" value="InterPro"/>
</dbReference>
<dbReference type="EC" id="2.7.7.6" evidence="2"/>
<name>A0A9D2KD30_9BACT</name>
<dbReference type="GO" id="GO:0006351">
    <property type="term" value="P:DNA-templated transcription"/>
    <property type="evidence" value="ECO:0007669"/>
    <property type="project" value="InterPro"/>
</dbReference>
<dbReference type="Pfam" id="PF01192">
    <property type="entry name" value="RNA_pol_Rpb6"/>
    <property type="match status" value="1"/>
</dbReference>
<dbReference type="Proteomes" id="UP000824176">
    <property type="component" value="Unassembled WGS sequence"/>
</dbReference>
<dbReference type="InterPro" id="IPR036161">
    <property type="entry name" value="RPB6/omega-like_sf"/>
</dbReference>
<evidence type="ECO:0000256" key="9">
    <source>
        <dbReference type="ARBA" id="ARBA00030998"/>
    </source>
</evidence>
<keyword evidence="6 11" id="KW-0548">Nucleotidyltransferase</keyword>
<reference evidence="11" key="1">
    <citation type="journal article" date="2021" name="PeerJ">
        <title>Extensive microbial diversity within the chicken gut microbiome revealed by metagenomics and culture.</title>
        <authorList>
            <person name="Gilroy R."/>
            <person name="Ravi A."/>
            <person name="Getino M."/>
            <person name="Pursley I."/>
            <person name="Horton D.L."/>
            <person name="Alikhan N.F."/>
            <person name="Baker D."/>
            <person name="Gharbi K."/>
            <person name="Hall N."/>
            <person name="Watson M."/>
            <person name="Adriaenssens E.M."/>
            <person name="Foster-Nyarko E."/>
            <person name="Jarju S."/>
            <person name="Secka A."/>
            <person name="Antonio M."/>
            <person name="Oren A."/>
            <person name="Chaudhuri R.R."/>
            <person name="La Ragione R."/>
            <person name="Hildebrand F."/>
            <person name="Pallen M.J."/>
        </authorList>
    </citation>
    <scope>NUCLEOTIDE SEQUENCE</scope>
    <source>
        <strain evidence="11">ChiW4-1371</strain>
    </source>
</reference>
<evidence type="ECO:0000256" key="1">
    <source>
        <dbReference type="ARBA" id="ARBA00006711"/>
    </source>
</evidence>
<comment type="similarity">
    <text evidence="1">Belongs to the RNA polymerase subunit omega family.</text>
</comment>
<comment type="catalytic activity">
    <reaction evidence="10">
        <text>RNA(n) + a ribonucleoside 5'-triphosphate = RNA(n+1) + diphosphate</text>
        <dbReference type="Rhea" id="RHEA:21248"/>
        <dbReference type="Rhea" id="RHEA-COMP:14527"/>
        <dbReference type="Rhea" id="RHEA-COMP:17342"/>
        <dbReference type="ChEBI" id="CHEBI:33019"/>
        <dbReference type="ChEBI" id="CHEBI:61557"/>
        <dbReference type="ChEBI" id="CHEBI:140395"/>
        <dbReference type="EC" id="2.7.7.6"/>
    </reaction>
</comment>
<protein>
    <recommendedName>
        <fullName evidence="3">DNA-directed RNA polymerase subunit omega</fullName>
        <ecNumber evidence="2">2.7.7.6</ecNumber>
    </recommendedName>
    <alternativeName>
        <fullName evidence="9">RNA polymerase omega subunit</fullName>
    </alternativeName>
    <alternativeName>
        <fullName evidence="8">Transcriptase subunit omega</fullName>
    </alternativeName>
</protein>
<comment type="caution">
    <text evidence="11">The sequence shown here is derived from an EMBL/GenBank/DDBJ whole genome shotgun (WGS) entry which is preliminary data.</text>
</comment>
<evidence type="ECO:0000256" key="3">
    <source>
        <dbReference type="ARBA" id="ARBA00013725"/>
    </source>
</evidence>
<evidence type="ECO:0000256" key="10">
    <source>
        <dbReference type="ARBA" id="ARBA00048552"/>
    </source>
</evidence>
<accession>A0A9D2KD30</accession>
<dbReference type="InterPro" id="IPR003716">
    <property type="entry name" value="DNA-dir_RNA_pol_omega"/>
</dbReference>
<proteinExistence type="inferred from homology"/>
<evidence type="ECO:0000256" key="7">
    <source>
        <dbReference type="ARBA" id="ARBA00023163"/>
    </source>
</evidence>
<keyword evidence="5 11" id="KW-0808">Transferase</keyword>
<evidence type="ECO:0000256" key="2">
    <source>
        <dbReference type="ARBA" id="ARBA00012418"/>
    </source>
</evidence>
<dbReference type="Gene3D" id="3.90.940.10">
    <property type="match status" value="1"/>
</dbReference>
<evidence type="ECO:0000256" key="8">
    <source>
        <dbReference type="ARBA" id="ARBA00029924"/>
    </source>
</evidence>
<evidence type="ECO:0000256" key="6">
    <source>
        <dbReference type="ARBA" id="ARBA00022695"/>
    </source>
</evidence>
<keyword evidence="4 11" id="KW-0240">DNA-directed RNA polymerase</keyword>
<gene>
    <name evidence="11" type="primary">rpoZ</name>
    <name evidence="11" type="ORF">H9804_06635</name>
</gene>
<dbReference type="NCBIfam" id="TIGR00690">
    <property type="entry name" value="rpoZ"/>
    <property type="match status" value="1"/>
</dbReference>
<dbReference type="EMBL" id="DXAQ01000104">
    <property type="protein sequence ID" value="HIZ89603.1"/>
    <property type="molecule type" value="Genomic_DNA"/>
</dbReference>